<evidence type="ECO:0000313" key="1">
    <source>
        <dbReference type="EMBL" id="VDL98408.1"/>
    </source>
</evidence>
<proteinExistence type="predicted"/>
<name>A0A183T6C5_SCHSO</name>
<gene>
    <name evidence="1" type="ORF">SSLN_LOCUS12023</name>
</gene>
<sequence>MHVVAPRHWFASFSAMDLQVTNQAEAWGEVAGAVWAGEVRRGWIVVVRSSHGGGGGGGGGKGRSGGGVSGIGAVDIAVNSGVMDMHVTE</sequence>
<dbReference type="AlphaFoldDB" id="A0A183T6C5"/>
<dbReference type="EMBL" id="UYSU01036963">
    <property type="protein sequence ID" value="VDL98408.1"/>
    <property type="molecule type" value="Genomic_DNA"/>
</dbReference>
<protein>
    <submittedName>
        <fullName evidence="1 3">Uncharacterized protein</fullName>
    </submittedName>
</protein>
<reference evidence="1 2" key="2">
    <citation type="submission" date="2018-11" db="EMBL/GenBank/DDBJ databases">
        <authorList>
            <consortium name="Pathogen Informatics"/>
        </authorList>
    </citation>
    <scope>NUCLEOTIDE SEQUENCE [LARGE SCALE GENOMIC DNA]</scope>
    <source>
        <strain evidence="1 2">NST_G2</strain>
    </source>
</reference>
<accession>A0A183T6C5</accession>
<evidence type="ECO:0000313" key="2">
    <source>
        <dbReference type="Proteomes" id="UP000275846"/>
    </source>
</evidence>
<dbReference type="Proteomes" id="UP000275846">
    <property type="component" value="Unassembled WGS sequence"/>
</dbReference>
<dbReference type="WBParaSite" id="SSLN_0001247401-mRNA-1">
    <property type="protein sequence ID" value="SSLN_0001247401-mRNA-1"/>
    <property type="gene ID" value="SSLN_0001247401"/>
</dbReference>
<reference evidence="3" key="1">
    <citation type="submission" date="2016-06" db="UniProtKB">
        <authorList>
            <consortium name="WormBaseParasite"/>
        </authorList>
    </citation>
    <scope>IDENTIFICATION</scope>
</reference>
<keyword evidence="2" id="KW-1185">Reference proteome</keyword>
<evidence type="ECO:0000313" key="3">
    <source>
        <dbReference type="WBParaSite" id="SSLN_0001247401-mRNA-1"/>
    </source>
</evidence>
<organism evidence="3">
    <name type="scientific">Schistocephalus solidus</name>
    <name type="common">Tapeworm</name>
    <dbReference type="NCBI Taxonomy" id="70667"/>
    <lineage>
        <taxon>Eukaryota</taxon>
        <taxon>Metazoa</taxon>
        <taxon>Spiralia</taxon>
        <taxon>Lophotrochozoa</taxon>
        <taxon>Platyhelminthes</taxon>
        <taxon>Cestoda</taxon>
        <taxon>Eucestoda</taxon>
        <taxon>Diphyllobothriidea</taxon>
        <taxon>Diphyllobothriidae</taxon>
        <taxon>Schistocephalus</taxon>
    </lineage>
</organism>